<dbReference type="GO" id="GO:0000902">
    <property type="term" value="P:cell morphogenesis"/>
    <property type="evidence" value="ECO:0007669"/>
    <property type="project" value="TreeGrafter"/>
</dbReference>
<organism evidence="8 9">
    <name type="scientific">Dimorphilus gyrociliatus</name>
    <dbReference type="NCBI Taxonomy" id="2664684"/>
    <lineage>
        <taxon>Eukaryota</taxon>
        <taxon>Metazoa</taxon>
        <taxon>Spiralia</taxon>
        <taxon>Lophotrochozoa</taxon>
        <taxon>Annelida</taxon>
        <taxon>Polychaeta</taxon>
        <taxon>Polychaeta incertae sedis</taxon>
        <taxon>Dinophilidae</taxon>
        <taxon>Dimorphilus</taxon>
    </lineage>
</organism>
<dbReference type="PROSITE" id="PS00231">
    <property type="entry name" value="F_ACTIN_CAPPING_BETA"/>
    <property type="match status" value="1"/>
</dbReference>
<comment type="caution">
    <text evidence="8">The sequence shown here is derived from an EMBL/GenBank/DDBJ whole genome shotgun (WGS) entry which is preliminary data.</text>
</comment>
<dbReference type="GO" id="GO:0051016">
    <property type="term" value="P:barbed-end actin filament capping"/>
    <property type="evidence" value="ECO:0007669"/>
    <property type="project" value="UniProtKB-UniRule"/>
</dbReference>
<dbReference type="EMBL" id="CAJFCJ010000007">
    <property type="protein sequence ID" value="CAD5117429.1"/>
    <property type="molecule type" value="Genomic_DNA"/>
</dbReference>
<dbReference type="Proteomes" id="UP000549394">
    <property type="component" value="Unassembled WGS sequence"/>
</dbReference>
<dbReference type="GO" id="GO:0005737">
    <property type="term" value="C:cytoplasm"/>
    <property type="evidence" value="ECO:0007669"/>
    <property type="project" value="InterPro"/>
</dbReference>
<dbReference type="InterPro" id="IPR042276">
    <property type="entry name" value="CapZ_alpha/beta_2"/>
</dbReference>
<evidence type="ECO:0000256" key="4">
    <source>
        <dbReference type="ARBA" id="ARBA00022490"/>
    </source>
</evidence>
<dbReference type="FunFam" id="3.90.1150.210:FF:000001">
    <property type="entry name" value="F-actin-capping protein subunit beta"/>
    <property type="match status" value="1"/>
</dbReference>
<dbReference type="SUPFAM" id="SSF90096">
    <property type="entry name" value="Subunits of heterodimeric actin filament capping protein Capz"/>
    <property type="match status" value="1"/>
</dbReference>
<dbReference type="InterPro" id="IPR043175">
    <property type="entry name" value="CAPZB_N"/>
</dbReference>
<sequence length="276" mass="32013">MLIFQSDQLDSALDLFRRLPPQRVDDNIEKIIELVPDILEDLLAAVDRPIQVMRDTECGKDFLICDYNRDGDSYRSPWSNKYYPALDDGTVPSERLRLMEVEANSAFDQYREMYFEGGISSIYFWDLDHCFAACVLIKKQGDGSKMITGQWDSMHVFEIQEKTSGRSAHYRLTTTAMLWLNTKKEKSGNMHLGGQITRQKEDDLSISEVQTHIVNMGRMVEDMENKIRNTMNDIYFGKTKDIVNGLRTLDKQDSRQKEMFKSELSSALKNRNFSKE</sequence>
<keyword evidence="5 7" id="KW-0009">Actin-binding</keyword>
<keyword evidence="3 7" id="KW-0117">Actin capping</keyword>
<dbReference type="InterPro" id="IPR037282">
    <property type="entry name" value="CapZ_alpha/beta"/>
</dbReference>
<comment type="similarity">
    <text evidence="2 7">Belongs to the F-actin-capping protein beta subunit family.</text>
</comment>
<evidence type="ECO:0000256" key="5">
    <source>
        <dbReference type="ARBA" id="ARBA00023203"/>
    </source>
</evidence>
<evidence type="ECO:0000256" key="1">
    <source>
        <dbReference type="ARBA" id="ARBA00004245"/>
    </source>
</evidence>
<keyword evidence="4 7" id="KW-0963">Cytoplasm</keyword>
<comment type="subcellular location">
    <subcellularLocation>
        <location evidence="1 7">Cytoplasm</location>
        <location evidence="1 7">Cytoskeleton</location>
    </subcellularLocation>
</comment>
<proteinExistence type="inferred from homology"/>
<evidence type="ECO:0000313" key="8">
    <source>
        <dbReference type="EMBL" id="CAD5117429.1"/>
    </source>
</evidence>
<dbReference type="GO" id="GO:0051490">
    <property type="term" value="P:negative regulation of filopodium assembly"/>
    <property type="evidence" value="ECO:0007669"/>
    <property type="project" value="TreeGrafter"/>
</dbReference>
<dbReference type="Gene3D" id="1.20.58.570">
    <property type="match status" value="1"/>
</dbReference>
<dbReference type="PRINTS" id="PR00192">
    <property type="entry name" value="FACTINCAPB"/>
</dbReference>
<dbReference type="InterPro" id="IPR001698">
    <property type="entry name" value="CAPZB"/>
</dbReference>
<dbReference type="FunFam" id="1.20.58.570:FF:000001">
    <property type="entry name" value="F-actin-capping protein subunit beta"/>
    <property type="match status" value="1"/>
</dbReference>
<dbReference type="Pfam" id="PF01115">
    <property type="entry name" value="F_actin_cap_B"/>
    <property type="match status" value="1"/>
</dbReference>
<dbReference type="OrthoDB" id="9979678at2759"/>
<evidence type="ECO:0000313" key="9">
    <source>
        <dbReference type="Proteomes" id="UP000549394"/>
    </source>
</evidence>
<gene>
    <name evidence="8" type="ORF">DGYR_LOCUS5958</name>
</gene>
<dbReference type="Gene3D" id="3.90.1150.210">
    <property type="entry name" value="F-actin capping protein, beta subunit"/>
    <property type="match status" value="1"/>
</dbReference>
<evidence type="ECO:0000256" key="6">
    <source>
        <dbReference type="ARBA" id="ARBA00023212"/>
    </source>
</evidence>
<dbReference type="InterPro" id="IPR019771">
    <property type="entry name" value="F-actin_capping_bsu_CS"/>
</dbReference>
<keyword evidence="6 7" id="KW-0206">Cytoskeleton</keyword>
<evidence type="ECO:0000256" key="2">
    <source>
        <dbReference type="ARBA" id="ARBA00006039"/>
    </source>
</evidence>
<comment type="function">
    <text evidence="7">F-actin-capping proteins bind in a Ca(2+)-independent manner to the fast growing ends of actin filaments (barbed end) thereby blocking the exchange of subunits at these ends. Unlike other capping proteins (such as gelsolin and severin), these proteins do not sever actin filaments.</text>
</comment>
<dbReference type="GO" id="GO:0010591">
    <property type="term" value="P:regulation of lamellipodium assembly"/>
    <property type="evidence" value="ECO:0007669"/>
    <property type="project" value="TreeGrafter"/>
</dbReference>
<dbReference type="PANTHER" id="PTHR10619:SF0">
    <property type="entry name" value="F-ACTIN-CAPPING PROTEIN SUBUNIT BETA ISOFORMS 1 AND 2"/>
    <property type="match status" value="1"/>
</dbReference>
<keyword evidence="9" id="KW-1185">Reference proteome</keyword>
<dbReference type="PANTHER" id="PTHR10619">
    <property type="entry name" value="F-ACTIN-CAPPING PROTEIN SUBUNIT BETA"/>
    <property type="match status" value="1"/>
</dbReference>
<dbReference type="GO" id="GO:0030036">
    <property type="term" value="P:actin cytoskeleton organization"/>
    <property type="evidence" value="ECO:0007669"/>
    <property type="project" value="InterPro"/>
</dbReference>
<dbReference type="GO" id="GO:0008290">
    <property type="term" value="C:F-actin capping protein complex"/>
    <property type="evidence" value="ECO:0007669"/>
    <property type="project" value="UniProtKB-UniRule"/>
</dbReference>
<comment type="subunit">
    <text evidence="7">Heterodimer of an alpha and a beta subunit.</text>
</comment>
<dbReference type="AlphaFoldDB" id="A0A7I8VNY7"/>
<evidence type="ECO:0000256" key="3">
    <source>
        <dbReference type="ARBA" id="ARBA00022467"/>
    </source>
</evidence>
<evidence type="ECO:0000256" key="7">
    <source>
        <dbReference type="RuleBase" id="RU365078"/>
    </source>
</evidence>
<accession>A0A7I8VNY7</accession>
<protein>
    <recommendedName>
        <fullName evidence="7">F-actin-capping protein subunit beta</fullName>
    </recommendedName>
</protein>
<name>A0A7I8VNY7_9ANNE</name>
<reference evidence="8 9" key="1">
    <citation type="submission" date="2020-08" db="EMBL/GenBank/DDBJ databases">
        <authorList>
            <person name="Hejnol A."/>
        </authorList>
    </citation>
    <scope>NUCLEOTIDE SEQUENCE [LARGE SCALE GENOMIC DNA]</scope>
</reference>
<dbReference type="GO" id="GO:0051015">
    <property type="term" value="F:actin filament binding"/>
    <property type="evidence" value="ECO:0007669"/>
    <property type="project" value="TreeGrafter"/>
</dbReference>